<proteinExistence type="evidence at transcript level"/>
<organism evidence="1">
    <name type="scientific">Babesia bovis</name>
    <dbReference type="NCBI Taxonomy" id="5865"/>
    <lineage>
        <taxon>Eukaryota</taxon>
        <taxon>Sar</taxon>
        <taxon>Alveolata</taxon>
        <taxon>Apicomplexa</taxon>
        <taxon>Aconoidasida</taxon>
        <taxon>Piroplasmida</taxon>
        <taxon>Babesiidae</taxon>
        <taxon>Babesia</taxon>
    </lineage>
</organism>
<evidence type="ECO:0000313" key="1">
    <source>
        <dbReference type="EMBL" id="BAN65353.1"/>
    </source>
</evidence>
<sequence>MAIALPARTNGLISSEHMDVMSSSRSKLTRRHTFAFTALVFDTSLSCFHSKRTKCTIRYFGSSEILETFS</sequence>
<protein>
    <submittedName>
        <fullName evidence="1">Uncharacterized protein</fullName>
    </submittedName>
</protein>
<dbReference type="EMBL" id="AK441559">
    <property type="protein sequence ID" value="BAN65353.1"/>
    <property type="molecule type" value="mRNA"/>
</dbReference>
<name>S6B1W2_BABBO</name>
<accession>S6B1W2</accession>
<reference evidence="1" key="1">
    <citation type="journal article" date="2014" name="BMC Genomics">
        <title>The Babesia bovis gene and promoter model: an update from full-length EST analysis.</title>
        <authorList>
            <person name="Yamagishi J."/>
            <person name="Wakaguri H."/>
            <person name="Yokoyama N."/>
            <person name="Yamashita R."/>
            <person name="Suzuki Y."/>
            <person name="Xuan X."/>
            <person name="Igarashi I."/>
        </authorList>
    </citation>
    <scope>NUCLEOTIDE SEQUENCE</scope>
    <source>
        <strain evidence="1">Texas</strain>
    </source>
</reference>
<dbReference type="AlphaFoldDB" id="S6B1W2"/>